<reference evidence="2" key="1">
    <citation type="submission" date="2017-03" db="EMBL/GenBank/DDBJ databases">
        <title>The mitochondrial genome of the carnivorous plant Utricularia reniformis (Lentibulariaceae): structure, comparative analysis and evolutionary landmarks.</title>
        <authorList>
            <person name="Silva S.R."/>
            <person name="Alvarenga D.O."/>
            <person name="Michael T.P."/>
            <person name="Miranda V.F.O."/>
            <person name="Varani A.M."/>
        </authorList>
    </citation>
    <scope>NUCLEOTIDE SEQUENCE</scope>
</reference>
<organism evidence="2">
    <name type="scientific">Utricularia reniformis</name>
    <dbReference type="NCBI Taxonomy" id="192314"/>
    <lineage>
        <taxon>Eukaryota</taxon>
        <taxon>Viridiplantae</taxon>
        <taxon>Streptophyta</taxon>
        <taxon>Embryophyta</taxon>
        <taxon>Tracheophyta</taxon>
        <taxon>Spermatophyta</taxon>
        <taxon>Magnoliopsida</taxon>
        <taxon>eudicotyledons</taxon>
        <taxon>Gunneridae</taxon>
        <taxon>Pentapetalae</taxon>
        <taxon>asterids</taxon>
        <taxon>lamiids</taxon>
        <taxon>Lamiales</taxon>
        <taxon>Lentibulariaceae</taxon>
        <taxon>Utricularia</taxon>
    </lineage>
</organism>
<proteinExistence type="predicted"/>
<keyword evidence="2" id="KW-0496">Mitochondrion</keyword>
<evidence type="ECO:0000313" key="2">
    <source>
        <dbReference type="EMBL" id="ART31503.1"/>
    </source>
</evidence>
<name>A0A1Y0B2A8_9LAMI</name>
<sequence length="112" mass="12446">MECFLLKQEVNSIHPLLPDARNQSTFKTSGGGTERQLDLQPSQRYSKSLSLAFPELSFFNYRRRWGSGLGSKPVPPGRQGSRESITLAGGVQIDCSRGHHPNELHYSVTSNT</sequence>
<feature type="region of interest" description="Disordered" evidence="1">
    <location>
        <begin position="93"/>
        <end position="112"/>
    </location>
</feature>
<accession>A0A1Y0B2A8</accession>
<feature type="region of interest" description="Disordered" evidence="1">
    <location>
        <begin position="20"/>
        <end position="41"/>
    </location>
</feature>
<geneLocation type="mitochondrion" evidence="2"/>
<gene>
    <name evidence="2" type="ORF">AEK19_MT1300</name>
</gene>
<evidence type="ECO:0000256" key="1">
    <source>
        <dbReference type="SAM" id="MobiDB-lite"/>
    </source>
</evidence>
<protein>
    <submittedName>
        <fullName evidence="2">Uncharacterized protein</fullName>
    </submittedName>
</protein>
<dbReference type="EMBL" id="KY774314">
    <property type="protein sequence ID" value="ART31503.1"/>
    <property type="molecule type" value="Genomic_DNA"/>
</dbReference>
<dbReference type="AlphaFoldDB" id="A0A1Y0B2A8"/>